<feature type="region of interest" description="Disordered" evidence="1">
    <location>
        <begin position="25"/>
        <end position="70"/>
    </location>
</feature>
<protein>
    <submittedName>
        <fullName evidence="2">Uncharacterized protein</fullName>
    </submittedName>
</protein>
<organism evidence="2 3">
    <name type="scientific">Tenggerimyces flavus</name>
    <dbReference type="NCBI Taxonomy" id="1708749"/>
    <lineage>
        <taxon>Bacteria</taxon>
        <taxon>Bacillati</taxon>
        <taxon>Actinomycetota</taxon>
        <taxon>Actinomycetes</taxon>
        <taxon>Propionibacteriales</taxon>
        <taxon>Nocardioidaceae</taxon>
        <taxon>Tenggerimyces</taxon>
    </lineage>
</organism>
<accession>A0ABV7Y7V3</accession>
<name>A0ABV7Y7V3_9ACTN</name>
<comment type="caution">
    <text evidence="2">The sequence shown here is derived from an EMBL/GenBank/DDBJ whole genome shotgun (WGS) entry which is preliminary data.</text>
</comment>
<reference evidence="3" key="1">
    <citation type="journal article" date="2019" name="Int. J. Syst. Evol. Microbiol.">
        <title>The Global Catalogue of Microorganisms (GCM) 10K type strain sequencing project: providing services to taxonomists for standard genome sequencing and annotation.</title>
        <authorList>
            <consortium name="The Broad Institute Genomics Platform"/>
            <consortium name="The Broad Institute Genome Sequencing Center for Infectious Disease"/>
            <person name="Wu L."/>
            <person name="Ma J."/>
        </authorList>
    </citation>
    <scope>NUCLEOTIDE SEQUENCE [LARGE SCALE GENOMIC DNA]</scope>
    <source>
        <strain evidence="3">CGMCC 4.7241</strain>
    </source>
</reference>
<evidence type="ECO:0000313" key="3">
    <source>
        <dbReference type="Proteomes" id="UP001595699"/>
    </source>
</evidence>
<evidence type="ECO:0000313" key="2">
    <source>
        <dbReference type="EMBL" id="MFC3760912.1"/>
    </source>
</evidence>
<dbReference type="EMBL" id="JBHRZH010000006">
    <property type="protein sequence ID" value="MFC3760912.1"/>
    <property type="molecule type" value="Genomic_DNA"/>
</dbReference>
<dbReference type="RefSeq" id="WP_205117145.1">
    <property type="nucleotide sequence ID" value="NZ_JAFBCM010000001.1"/>
</dbReference>
<dbReference type="Proteomes" id="UP001595699">
    <property type="component" value="Unassembled WGS sequence"/>
</dbReference>
<proteinExistence type="predicted"/>
<evidence type="ECO:0000256" key="1">
    <source>
        <dbReference type="SAM" id="MobiDB-lite"/>
    </source>
</evidence>
<sequence length="70" mass="8093">MLTAVGGGYPEDRFCPGLRDETERWTFRDDDGDNGLRSEGERQGARWAARLHPRQRPVRMQAEGRCQAFR</sequence>
<gene>
    <name evidence="2" type="ORF">ACFOUW_08675</name>
</gene>
<feature type="compositionally biased region" description="Basic and acidic residues" evidence="1">
    <location>
        <begin position="25"/>
        <end position="44"/>
    </location>
</feature>
<keyword evidence="3" id="KW-1185">Reference proteome</keyword>